<dbReference type="PANTHER" id="PTHR48435:SF1">
    <property type="entry name" value="POLYPROTEIN"/>
    <property type="match status" value="1"/>
</dbReference>
<dbReference type="Proteomes" id="UP000886595">
    <property type="component" value="Unassembled WGS sequence"/>
</dbReference>
<dbReference type="InterPro" id="IPR053098">
    <property type="entry name" value="Petuviruses_polyprotein"/>
</dbReference>
<proteinExistence type="predicted"/>
<organism evidence="3 4">
    <name type="scientific">Brassica carinata</name>
    <name type="common">Ethiopian mustard</name>
    <name type="synonym">Abyssinian cabbage</name>
    <dbReference type="NCBI Taxonomy" id="52824"/>
    <lineage>
        <taxon>Eukaryota</taxon>
        <taxon>Viridiplantae</taxon>
        <taxon>Streptophyta</taxon>
        <taxon>Embryophyta</taxon>
        <taxon>Tracheophyta</taxon>
        <taxon>Spermatophyta</taxon>
        <taxon>Magnoliopsida</taxon>
        <taxon>eudicotyledons</taxon>
        <taxon>Gunneridae</taxon>
        <taxon>Pentapetalae</taxon>
        <taxon>rosids</taxon>
        <taxon>malvids</taxon>
        <taxon>Brassicales</taxon>
        <taxon>Brassicaceae</taxon>
        <taxon>Brassiceae</taxon>
        <taxon>Brassica</taxon>
    </lineage>
</organism>
<evidence type="ECO:0000313" key="3">
    <source>
        <dbReference type="EMBL" id="KAG2304207.1"/>
    </source>
</evidence>
<feature type="compositionally biased region" description="Polar residues" evidence="2">
    <location>
        <begin position="733"/>
        <end position="759"/>
    </location>
</feature>
<comment type="caution">
    <text evidence="3">The sequence shown here is derived from an EMBL/GenBank/DDBJ whole genome shotgun (WGS) entry which is preliminary data.</text>
</comment>
<dbReference type="OrthoDB" id="1747449at2759"/>
<feature type="coiled-coil region" evidence="1">
    <location>
        <begin position="528"/>
        <end position="555"/>
    </location>
</feature>
<name>A0A8X7SDA0_BRACI</name>
<protein>
    <submittedName>
        <fullName evidence="3">Uncharacterized protein</fullName>
    </submittedName>
</protein>
<feature type="region of interest" description="Disordered" evidence="2">
    <location>
        <begin position="1"/>
        <end position="27"/>
    </location>
</feature>
<gene>
    <name evidence="3" type="ORF">Bca52824_032858</name>
</gene>
<dbReference type="Pfam" id="PF01107">
    <property type="entry name" value="MP"/>
    <property type="match status" value="1"/>
</dbReference>
<accession>A0A8X7SDA0</accession>
<dbReference type="EMBL" id="JAAMPC010000007">
    <property type="protein sequence ID" value="KAG2304207.1"/>
    <property type="molecule type" value="Genomic_DNA"/>
</dbReference>
<feature type="region of interest" description="Disordered" evidence="2">
    <location>
        <begin position="688"/>
        <end position="759"/>
    </location>
</feature>
<dbReference type="PANTHER" id="PTHR48435">
    <property type="entry name" value="POLYPROTEIN"/>
    <property type="match status" value="1"/>
</dbReference>
<evidence type="ECO:0000256" key="1">
    <source>
        <dbReference type="SAM" id="Coils"/>
    </source>
</evidence>
<keyword evidence="4" id="KW-1185">Reference proteome</keyword>
<evidence type="ECO:0000256" key="2">
    <source>
        <dbReference type="SAM" id="MobiDB-lite"/>
    </source>
</evidence>
<sequence>MSTSNPTSIDSPFAISTLPRNKSRSSSSNINSLYEIEYVPGDQLPETTLPLVNPYEYFAKKPSAFSVKGVRELIKPSSSRKVMEYVQSSRFSSCQVPATEEEQFISLNIPENLPRLWQQQGYTHLHFGVVRIGLTLHARKGLPVIARIALIDSRLKSYQQACIGTVQTTLNAGTVFVTLFSNFNVSLQDPNLLKTLKVQLQLIGAPMQEKSVVATLHHQIVYRIQDHALDLVLPSSDEALYLEVSSASQAPSSIQIPQQISREELLKRLPESWVTSYEKLHQATQSPIQSSEVSFHSRKDGTTEIKFEKPRSSSFRKQLFTQFTIQVDEEDFHGPAQKQDILKPYGYCRFDVCNCTACSEAYDESDDEKRRRRRKKKDPLYKRYLEGDPTVGPLGDDKYDFIVEYSSQKEETKQQIMMMDPNDFPPQEDFVKENIAHCPKILSQAINPSGPDEMSQAEKVLNWQTENSLAQNRLLSTINNKVDQLANGYNKRFQSLQGVITEIHGRLNNLHQEMMSMAKHMMVDTNQFRSKEAETASLNNQLKDLQSSLESMVRNQRRSDTYFNPLESASIPTYQGSYSPGFLSGYQTPKSRSPLPGFLSSDEIFTSRYGSTSAAYPKTKPVRSKSRRQKDSEFQDSPFKKQAPALTSSSSHESVDEKKKGHDIGIIEFSMISLLNTLGDSSAMMTNQLQSAQKDPRSSKDVAKIKHLSDTSSDGYTSESEDESLPKQFAIGETSNTPKQNPSINEINSSGDEMNFEPTQQEMPNRHFSSKVMVFTFDDIPFNKWNDRLDEFHLIQGECSHHTN</sequence>
<dbReference type="AlphaFoldDB" id="A0A8X7SDA0"/>
<evidence type="ECO:0000313" key="4">
    <source>
        <dbReference type="Proteomes" id="UP000886595"/>
    </source>
</evidence>
<dbReference type="InterPro" id="IPR028919">
    <property type="entry name" value="Viral_movement"/>
</dbReference>
<feature type="compositionally biased region" description="Basic and acidic residues" evidence="2">
    <location>
        <begin position="694"/>
        <end position="709"/>
    </location>
</feature>
<feature type="compositionally biased region" description="Polar residues" evidence="2">
    <location>
        <begin position="1"/>
        <end position="10"/>
    </location>
</feature>
<keyword evidence="1" id="KW-0175">Coiled coil</keyword>
<reference evidence="3 4" key="1">
    <citation type="submission" date="2020-02" db="EMBL/GenBank/DDBJ databases">
        <authorList>
            <person name="Ma Q."/>
            <person name="Huang Y."/>
            <person name="Song X."/>
            <person name="Pei D."/>
        </authorList>
    </citation>
    <scope>NUCLEOTIDE SEQUENCE [LARGE SCALE GENOMIC DNA]</scope>
    <source>
        <strain evidence="3">Sxm20200214</strain>
        <tissue evidence="3">Leaf</tissue>
    </source>
</reference>
<feature type="region of interest" description="Disordered" evidence="2">
    <location>
        <begin position="612"/>
        <end position="659"/>
    </location>
</feature>